<evidence type="ECO:0000256" key="1">
    <source>
        <dbReference type="SAM" id="MobiDB-lite"/>
    </source>
</evidence>
<dbReference type="WBParaSite" id="sdigi.contig20.g1780.t1">
    <property type="protein sequence ID" value="sdigi.contig20.g1780.t1"/>
    <property type="gene ID" value="sdigi.contig20.g1780"/>
</dbReference>
<accession>A0A915PRA7</accession>
<evidence type="ECO:0000313" key="3">
    <source>
        <dbReference type="WBParaSite" id="sdigi.contig20.g1780.t1"/>
    </source>
</evidence>
<name>A0A915PRA7_9BILA</name>
<proteinExistence type="predicted"/>
<protein>
    <submittedName>
        <fullName evidence="3">Uncharacterized protein</fullName>
    </submittedName>
</protein>
<evidence type="ECO:0000313" key="2">
    <source>
        <dbReference type="Proteomes" id="UP000887581"/>
    </source>
</evidence>
<keyword evidence="2" id="KW-1185">Reference proteome</keyword>
<feature type="region of interest" description="Disordered" evidence="1">
    <location>
        <begin position="54"/>
        <end position="79"/>
    </location>
</feature>
<dbReference type="AlphaFoldDB" id="A0A915PRA7"/>
<organism evidence="2 3">
    <name type="scientific">Setaria digitata</name>
    <dbReference type="NCBI Taxonomy" id="48799"/>
    <lineage>
        <taxon>Eukaryota</taxon>
        <taxon>Metazoa</taxon>
        <taxon>Ecdysozoa</taxon>
        <taxon>Nematoda</taxon>
        <taxon>Chromadorea</taxon>
        <taxon>Rhabditida</taxon>
        <taxon>Spirurina</taxon>
        <taxon>Spiruromorpha</taxon>
        <taxon>Filarioidea</taxon>
        <taxon>Setariidae</taxon>
        <taxon>Setaria</taxon>
    </lineage>
</organism>
<reference evidence="3" key="1">
    <citation type="submission" date="2022-11" db="UniProtKB">
        <authorList>
            <consortium name="WormBaseParasite"/>
        </authorList>
    </citation>
    <scope>IDENTIFICATION</scope>
</reference>
<sequence length="553" mass="62630">MAVEGVANGQEVFIDMKTRIISSGPHNGIIVQNGILQGPDIFWPSTLNGTPNCLSPQRLNPSPSPKILNGSVRNDDANERSESCISSRLYPLTDERIILPDEFNVSKKVHLNIFQTNPVMAELGSLHMQPFSESSYKPDSGSVCSKIFNDNVENGERSVTISNYQHSSAANEKKEASLQNIRKESVELAWEDRKEASNTRIYSDVSSRRQSSHRMMTDCEQYNKLNDEDGKYKYKQTEKKFVTEPSLEKVSIVTTDQKLIDESVSVPQQKTIHCGSLEHLPIHNWDYQQLNKSEVPEQLYHLYETQDAFGNPLIQCEMEFETNEQLSSQLPSLIVSKDNESLAGNGLPLIHSHFSPVSNLRDANYKESLLRYLQQYPHVFNDATTLGRMCGSLYSQSAIPLSQNRVKENIVCLKTGGTEKSSVILMDGIESVLGKTAADDQKVLTKMFPAMNLKQLEVSTEKRQCKQELMEKVENMTDSFEKVRNRNMNIDIGKDVPLQRLESVQNSRNNPVKSILHIPFRKSNLRKKVQFPSEQPQVMALEHRLLIDNPDLI</sequence>
<dbReference type="Proteomes" id="UP000887581">
    <property type="component" value="Unplaced"/>
</dbReference>